<evidence type="ECO:0000313" key="9">
    <source>
        <dbReference type="Proteomes" id="UP000290106"/>
    </source>
</evidence>
<dbReference type="InterPro" id="IPR004358">
    <property type="entry name" value="Sig_transdc_His_kin-like_C"/>
</dbReference>
<dbReference type="SUPFAM" id="SSF47384">
    <property type="entry name" value="Homodimeric domain of signal transducing histidine kinase"/>
    <property type="match status" value="1"/>
</dbReference>
<name>A0A4Q1RJU5_9FIRM</name>
<dbReference type="InterPro" id="IPR036097">
    <property type="entry name" value="HisK_dim/P_sf"/>
</dbReference>
<evidence type="ECO:0000256" key="5">
    <source>
        <dbReference type="ARBA" id="ARBA00022777"/>
    </source>
</evidence>
<evidence type="ECO:0000256" key="2">
    <source>
        <dbReference type="ARBA" id="ARBA00012438"/>
    </source>
</evidence>
<dbReference type="Pfam" id="PF02518">
    <property type="entry name" value="HATPase_c"/>
    <property type="match status" value="1"/>
</dbReference>
<dbReference type="CDD" id="cd00082">
    <property type="entry name" value="HisKA"/>
    <property type="match status" value="1"/>
</dbReference>
<dbReference type="GO" id="GO:0000155">
    <property type="term" value="F:phosphorelay sensor kinase activity"/>
    <property type="evidence" value="ECO:0007669"/>
    <property type="project" value="InterPro"/>
</dbReference>
<organism evidence="8 9">
    <name type="scientific">Blautia faecicola</name>
    <dbReference type="NCBI Taxonomy" id="2509240"/>
    <lineage>
        <taxon>Bacteria</taxon>
        <taxon>Bacillati</taxon>
        <taxon>Bacillota</taxon>
        <taxon>Clostridia</taxon>
        <taxon>Lachnospirales</taxon>
        <taxon>Lachnospiraceae</taxon>
        <taxon>Blautia</taxon>
    </lineage>
</organism>
<dbReference type="SMART" id="SM00387">
    <property type="entry name" value="HATPase_c"/>
    <property type="match status" value="1"/>
</dbReference>
<dbReference type="Gene3D" id="1.10.287.130">
    <property type="match status" value="1"/>
</dbReference>
<keyword evidence="4" id="KW-0808">Transferase</keyword>
<dbReference type="InterPro" id="IPR036890">
    <property type="entry name" value="HATPase_C_sf"/>
</dbReference>
<dbReference type="PRINTS" id="PR00344">
    <property type="entry name" value="BCTRLSENSOR"/>
</dbReference>
<evidence type="ECO:0000256" key="4">
    <source>
        <dbReference type="ARBA" id="ARBA00022679"/>
    </source>
</evidence>
<dbReference type="EMBL" id="SDKC01000001">
    <property type="protein sequence ID" value="RXS76002.1"/>
    <property type="molecule type" value="Genomic_DNA"/>
</dbReference>
<keyword evidence="3" id="KW-0597">Phosphoprotein</keyword>
<keyword evidence="6" id="KW-0902">Two-component regulatory system</keyword>
<protein>
    <recommendedName>
        <fullName evidence="2">histidine kinase</fullName>
        <ecNumber evidence="2">2.7.13.3</ecNumber>
    </recommendedName>
</protein>
<dbReference type="Proteomes" id="UP000290106">
    <property type="component" value="Unassembled WGS sequence"/>
</dbReference>
<dbReference type="PROSITE" id="PS50109">
    <property type="entry name" value="HIS_KIN"/>
    <property type="match status" value="1"/>
</dbReference>
<dbReference type="RefSeq" id="WP_129258490.1">
    <property type="nucleotide sequence ID" value="NZ_SDKC01000001.1"/>
</dbReference>
<gene>
    <name evidence="8" type="ORF">ETP43_12845</name>
</gene>
<dbReference type="InterPro" id="IPR005467">
    <property type="entry name" value="His_kinase_dom"/>
</dbReference>
<dbReference type="SMART" id="SM00388">
    <property type="entry name" value="HisKA"/>
    <property type="match status" value="1"/>
</dbReference>
<dbReference type="InterPro" id="IPR003594">
    <property type="entry name" value="HATPase_dom"/>
</dbReference>
<dbReference type="PANTHER" id="PTHR43711:SF31">
    <property type="entry name" value="HISTIDINE KINASE"/>
    <property type="match status" value="1"/>
</dbReference>
<dbReference type="InterPro" id="IPR003661">
    <property type="entry name" value="HisK_dim/P_dom"/>
</dbReference>
<dbReference type="Pfam" id="PF00512">
    <property type="entry name" value="HisKA"/>
    <property type="match status" value="1"/>
</dbReference>
<evidence type="ECO:0000259" key="7">
    <source>
        <dbReference type="PROSITE" id="PS50109"/>
    </source>
</evidence>
<keyword evidence="5 8" id="KW-0418">Kinase</keyword>
<evidence type="ECO:0000256" key="1">
    <source>
        <dbReference type="ARBA" id="ARBA00000085"/>
    </source>
</evidence>
<dbReference type="SUPFAM" id="SSF55874">
    <property type="entry name" value="ATPase domain of HSP90 chaperone/DNA topoisomerase II/histidine kinase"/>
    <property type="match status" value="1"/>
</dbReference>
<sequence length="299" mass="33137">MNKTGIVIILLCFLAAAAVVLWNRRKVRKTMEEIERMLDAAMTGSFSETNFNERRLSALETKFAHYLSAAETSSRNVAQEKDRIKTLIADISHQTKTPIANLLLYSELLMEETLPVSAKANVEALYNQSEKLRFLIDSLIKLSRLENGIISLSPQRSALQPLLQGIAEQYAAKVSEKGLSLQLQDTDAFAVFDFKWTAEALANIVDNAIKYTEHGTIRISAVSYEMFARIDISDTGSGIPESEQAKIFARFYRSNSVQKQEGVGIGLYLARQIISGEGGYIKVASVPGKGSTFSIFLPK</sequence>
<dbReference type="OrthoDB" id="9773956at2"/>
<evidence type="ECO:0000256" key="6">
    <source>
        <dbReference type="ARBA" id="ARBA00023012"/>
    </source>
</evidence>
<dbReference type="AlphaFoldDB" id="A0A4Q1RJU5"/>
<proteinExistence type="predicted"/>
<feature type="domain" description="Histidine kinase" evidence="7">
    <location>
        <begin position="90"/>
        <end position="299"/>
    </location>
</feature>
<comment type="catalytic activity">
    <reaction evidence="1">
        <text>ATP + protein L-histidine = ADP + protein N-phospho-L-histidine.</text>
        <dbReference type="EC" id="2.7.13.3"/>
    </reaction>
</comment>
<dbReference type="EC" id="2.7.13.3" evidence="2"/>
<comment type="caution">
    <text evidence="8">The sequence shown here is derived from an EMBL/GenBank/DDBJ whole genome shotgun (WGS) entry which is preliminary data.</text>
</comment>
<dbReference type="CDD" id="cd00075">
    <property type="entry name" value="HATPase"/>
    <property type="match status" value="1"/>
</dbReference>
<dbReference type="InterPro" id="IPR050736">
    <property type="entry name" value="Sensor_HK_Regulatory"/>
</dbReference>
<dbReference type="PANTHER" id="PTHR43711">
    <property type="entry name" value="TWO-COMPONENT HISTIDINE KINASE"/>
    <property type="match status" value="1"/>
</dbReference>
<evidence type="ECO:0000256" key="3">
    <source>
        <dbReference type="ARBA" id="ARBA00022553"/>
    </source>
</evidence>
<accession>A0A4Q1RJU5</accession>
<evidence type="ECO:0000313" key="8">
    <source>
        <dbReference type="EMBL" id="RXS76002.1"/>
    </source>
</evidence>
<keyword evidence="9" id="KW-1185">Reference proteome</keyword>
<reference evidence="8 9" key="1">
    <citation type="submission" date="2019-01" db="EMBL/GenBank/DDBJ databases">
        <title>Blautia sp. nov. KGMB01111 isolated human feces.</title>
        <authorList>
            <person name="Park J.-E."/>
            <person name="Kim J.-S."/>
            <person name="Park S.-H."/>
        </authorList>
    </citation>
    <scope>NUCLEOTIDE SEQUENCE [LARGE SCALE GENOMIC DNA]</scope>
    <source>
        <strain evidence="8 9">KGMB01111</strain>
    </source>
</reference>
<dbReference type="Gene3D" id="3.30.565.10">
    <property type="entry name" value="Histidine kinase-like ATPase, C-terminal domain"/>
    <property type="match status" value="1"/>
</dbReference>